<dbReference type="AlphaFoldDB" id="A0A512DFZ3"/>
<feature type="transmembrane region" description="Helical" evidence="2">
    <location>
        <begin position="48"/>
        <end position="68"/>
    </location>
</feature>
<evidence type="ECO:0000313" key="3">
    <source>
        <dbReference type="EMBL" id="GEO35408.1"/>
    </source>
</evidence>
<evidence type="ECO:0008006" key="5">
    <source>
        <dbReference type="Google" id="ProtNLM"/>
    </source>
</evidence>
<feature type="transmembrane region" description="Helical" evidence="2">
    <location>
        <begin position="116"/>
        <end position="138"/>
    </location>
</feature>
<accession>A0A512DFZ3</accession>
<protein>
    <recommendedName>
        <fullName evidence="5">Tryptophan-associated transmembrane protein</fullName>
    </recommendedName>
</protein>
<dbReference type="InterPro" id="IPR019051">
    <property type="entry name" value="Trp_biosyn_TM_oprn/chp"/>
</dbReference>
<organism evidence="3 4">
    <name type="scientific">Cellulomonas aerilata</name>
    <dbReference type="NCBI Taxonomy" id="515326"/>
    <lineage>
        <taxon>Bacteria</taxon>
        <taxon>Bacillati</taxon>
        <taxon>Actinomycetota</taxon>
        <taxon>Actinomycetes</taxon>
        <taxon>Micrococcales</taxon>
        <taxon>Cellulomonadaceae</taxon>
        <taxon>Cellulomonas</taxon>
    </lineage>
</organism>
<evidence type="ECO:0000256" key="1">
    <source>
        <dbReference type="SAM" id="MobiDB-lite"/>
    </source>
</evidence>
<reference evidence="3 4" key="1">
    <citation type="submission" date="2019-07" db="EMBL/GenBank/DDBJ databases">
        <title>Whole genome shotgun sequence of Cellulomonas aerilata NBRC 106308.</title>
        <authorList>
            <person name="Hosoyama A."/>
            <person name="Uohara A."/>
            <person name="Ohji S."/>
            <person name="Ichikawa N."/>
        </authorList>
    </citation>
    <scope>NUCLEOTIDE SEQUENCE [LARGE SCALE GENOMIC DNA]</scope>
    <source>
        <strain evidence="3 4">NBRC 106308</strain>
    </source>
</reference>
<feature type="transmembrane region" description="Helical" evidence="2">
    <location>
        <begin position="88"/>
        <end position="109"/>
    </location>
</feature>
<sequence length="225" mass="22254">MSGATSAGRTHHGPHRDGPHGDGHRNGDGDGLPDDRGAEPARTGRRRAILTVLALALVTLLSSVPVWLRTAGTTALQGDVPVTVTGTQAAPGIPAAALVLLSAGIAIGLVGRAGRWVLVGAVALSGVLATVSAVLVAAGPDDVARTAVAAATGVDTLAEPVALSPWPYVAAVVGLVVLAAAGWLASTSGTWARPSARHDVAAGPAAVPDDDQAAWDALSRGQDPS</sequence>
<dbReference type="Pfam" id="PF09534">
    <property type="entry name" value="Trp_oprn_chp"/>
    <property type="match status" value="1"/>
</dbReference>
<proteinExistence type="predicted"/>
<keyword evidence="2" id="KW-0812">Transmembrane</keyword>
<dbReference type="EMBL" id="BJYY01000019">
    <property type="protein sequence ID" value="GEO35408.1"/>
    <property type="molecule type" value="Genomic_DNA"/>
</dbReference>
<dbReference type="RefSeq" id="WP_146906430.1">
    <property type="nucleotide sequence ID" value="NZ_BAAARM010000005.1"/>
</dbReference>
<feature type="transmembrane region" description="Helical" evidence="2">
    <location>
        <begin position="166"/>
        <end position="185"/>
    </location>
</feature>
<dbReference type="Proteomes" id="UP000321181">
    <property type="component" value="Unassembled WGS sequence"/>
</dbReference>
<feature type="region of interest" description="Disordered" evidence="1">
    <location>
        <begin position="1"/>
        <end position="42"/>
    </location>
</feature>
<keyword evidence="2" id="KW-1133">Transmembrane helix</keyword>
<evidence type="ECO:0000313" key="4">
    <source>
        <dbReference type="Proteomes" id="UP000321181"/>
    </source>
</evidence>
<name>A0A512DFZ3_9CELL</name>
<keyword evidence="2" id="KW-0472">Membrane</keyword>
<evidence type="ECO:0000256" key="2">
    <source>
        <dbReference type="SAM" id="Phobius"/>
    </source>
</evidence>
<comment type="caution">
    <text evidence="3">The sequence shown here is derived from an EMBL/GenBank/DDBJ whole genome shotgun (WGS) entry which is preliminary data.</text>
</comment>
<keyword evidence="4" id="KW-1185">Reference proteome</keyword>
<feature type="compositionally biased region" description="Basic and acidic residues" evidence="1">
    <location>
        <begin position="15"/>
        <end position="39"/>
    </location>
</feature>
<gene>
    <name evidence="3" type="ORF">CAE01nite_31330</name>
</gene>